<accession>A0A1Q9DG39</accession>
<evidence type="ECO:0000313" key="7">
    <source>
        <dbReference type="Proteomes" id="UP000186817"/>
    </source>
</evidence>
<dbReference type="GO" id="GO:0016787">
    <property type="term" value="F:hydrolase activity"/>
    <property type="evidence" value="ECO:0007669"/>
    <property type="project" value="InterPro"/>
</dbReference>
<dbReference type="InterPro" id="IPR029052">
    <property type="entry name" value="Metallo-depent_PP-like"/>
</dbReference>
<evidence type="ECO:0000256" key="4">
    <source>
        <dbReference type="SAM" id="MobiDB-lite"/>
    </source>
</evidence>
<dbReference type="OrthoDB" id="5976022at2759"/>
<name>A0A1Q9DG39_SYMMI</name>
<evidence type="ECO:0000259" key="5">
    <source>
        <dbReference type="Pfam" id="PF00149"/>
    </source>
</evidence>
<dbReference type="PANTHER" id="PTHR46546">
    <property type="entry name" value="SHEWANELLA-LIKE PROTEIN PHOSPHATASE 1"/>
    <property type="match status" value="1"/>
</dbReference>
<evidence type="ECO:0000256" key="2">
    <source>
        <dbReference type="ARBA" id="ARBA00022980"/>
    </source>
</evidence>
<dbReference type="Pfam" id="PF00149">
    <property type="entry name" value="Metallophos"/>
    <property type="match status" value="1"/>
</dbReference>
<organism evidence="6 7">
    <name type="scientific">Symbiodinium microadriaticum</name>
    <name type="common">Dinoflagellate</name>
    <name type="synonym">Zooxanthella microadriatica</name>
    <dbReference type="NCBI Taxonomy" id="2951"/>
    <lineage>
        <taxon>Eukaryota</taxon>
        <taxon>Sar</taxon>
        <taxon>Alveolata</taxon>
        <taxon>Dinophyceae</taxon>
        <taxon>Suessiales</taxon>
        <taxon>Symbiodiniaceae</taxon>
        <taxon>Symbiodinium</taxon>
    </lineage>
</organism>
<feature type="region of interest" description="Disordered" evidence="4">
    <location>
        <begin position="155"/>
        <end position="184"/>
    </location>
</feature>
<dbReference type="AlphaFoldDB" id="A0A1Q9DG39"/>
<dbReference type="EMBL" id="LSRX01000555">
    <property type="protein sequence ID" value="OLP94125.1"/>
    <property type="molecule type" value="Genomic_DNA"/>
</dbReference>
<evidence type="ECO:0000256" key="1">
    <source>
        <dbReference type="ARBA" id="ARBA00005436"/>
    </source>
</evidence>
<comment type="similarity">
    <text evidence="1">Belongs to the eukaryotic ribosomal protein P1/P2 family.</text>
</comment>
<feature type="compositionally biased region" description="Gly residues" evidence="4">
    <location>
        <begin position="155"/>
        <end position="168"/>
    </location>
</feature>
<dbReference type="InterPro" id="IPR027534">
    <property type="entry name" value="Ribosomal_P1/P2"/>
</dbReference>
<dbReference type="CDD" id="cd05833">
    <property type="entry name" value="Ribosomal_P2"/>
    <property type="match status" value="1"/>
</dbReference>
<proteinExistence type="inferred from homology"/>
<dbReference type="Gene3D" id="3.60.21.10">
    <property type="match status" value="1"/>
</dbReference>
<dbReference type="SUPFAM" id="SSF56300">
    <property type="entry name" value="Metallo-dependent phosphatases"/>
    <property type="match status" value="1"/>
</dbReference>
<dbReference type="Gene3D" id="1.10.10.1410">
    <property type="match status" value="2"/>
</dbReference>
<sequence length="538" mass="58151">MNIWMESGACRVHISTCQKKMAAIRMVMTKSTPLVAGRHYQRTPHATTAEPENIVSLSEAMAMKYLGAYLMAVLGGKELWVRSESPSAEDIKTILEARLAISKEVRRLVQAGGISYEDDLITKICERMEGKQAHELIKEGFGKFAACGGGGGGGGGGGAAPAAGGGGDAPAAEEKKKVEEEEEEEEMDFDLIKGSATCNAAMSAARLISVADLHGDFQRAVQILAHAGLIDRDSHAWIGGDSVLVQTGDIVDRGGNAKQIYKLFFSLREQALQAGGKVINLLGNHEVMNLKHDWRYVSEEDIAGFGGEEQREQAWSPTGWLGSEVRKFPVAVIVEKILFVHAGLMPNIIAHRSLDSLNDEVHLEIAGSSSEWSSLRSELLGPRGPVWARDYAHGGAAACSKLKDVLSRLGARRMVVGHTIQQDFRAHTRCDGQIILADTAISRIYGGAMSYLEHEEGGATVVYPATDERFKLPLSGAVEAQAAWNSISEPVQDQEQVPRLPAALGWRQDLAVIGILILVVSLGAWRCRSSEKPEKHAT</sequence>
<comment type="caution">
    <text evidence="6">The sequence shown here is derived from an EMBL/GenBank/DDBJ whole genome shotgun (WGS) entry which is preliminary data.</text>
</comment>
<dbReference type="HAMAP" id="MF_01478">
    <property type="entry name" value="Ribosomal_L12_arch"/>
    <property type="match status" value="1"/>
</dbReference>
<dbReference type="GO" id="GO:0002182">
    <property type="term" value="P:cytoplasmic translational elongation"/>
    <property type="evidence" value="ECO:0007669"/>
    <property type="project" value="InterPro"/>
</dbReference>
<protein>
    <recommendedName>
        <fullName evidence="5">Calcineurin-like phosphoesterase domain-containing protein</fullName>
    </recommendedName>
</protein>
<keyword evidence="7" id="KW-1185">Reference proteome</keyword>
<reference evidence="6 7" key="1">
    <citation type="submission" date="2016-02" db="EMBL/GenBank/DDBJ databases">
        <title>Genome analysis of coral dinoflagellate symbionts highlights evolutionary adaptations to a symbiotic lifestyle.</title>
        <authorList>
            <person name="Aranda M."/>
            <person name="Li Y."/>
            <person name="Liew Y.J."/>
            <person name="Baumgarten S."/>
            <person name="Simakov O."/>
            <person name="Wilson M."/>
            <person name="Piel J."/>
            <person name="Ashoor H."/>
            <person name="Bougouffa S."/>
            <person name="Bajic V.B."/>
            <person name="Ryu T."/>
            <person name="Ravasi T."/>
            <person name="Bayer T."/>
            <person name="Micklem G."/>
            <person name="Kim H."/>
            <person name="Bhak J."/>
            <person name="Lajeunesse T.C."/>
            <person name="Voolstra C.R."/>
        </authorList>
    </citation>
    <scope>NUCLEOTIDE SEQUENCE [LARGE SCALE GENOMIC DNA]</scope>
    <source>
        <strain evidence="6 7">CCMP2467</strain>
    </source>
</reference>
<dbReference type="InterPro" id="IPR004843">
    <property type="entry name" value="Calcineurin-like_PHP"/>
</dbReference>
<dbReference type="InterPro" id="IPR044076">
    <property type="entry name" value="Ribosomal_P2"/>
</dbReference>
<dbReference type="Pfam" id="PF00428">
    <property type="entry name" value="Ribosomal_60s"/>
    <property type="match status" value="1"/>
</dbReference>
<feature type="domain" description="Calcineurin-like phosphoesterase" evidence="5">
    <location>
        <begin position="207"/>
        <end position="420"/>
    </location>
</feature>
<dbReference type="PANTHER" id="PTHR46546:SF4">
    <property type="entry name" value="SHEWANELLA-LIKE PROTEIN PHOSPHATASE 1"/>
    <property type="match status" value="1"/>
</dbReference>
<gene>
    <name evidence="6" type="ORF">AK812_SmicGene23878</name>
</gene>
<dbReference type="GO" id="GO:0022625">
    <property type="term" value="C:cytosolic large ribosomal subunit"/>
    <property type="evidence" value="ECO:0007669"/>
    <property type="project" value="InterPro"/>
</dbReference>
<evidence type="ECO:0000256" key="3">
    <source>
        <dbReference type="ARBA" id="ARBA00023274"/>
    </source>
</evidence>
<keyword evidence="2" id="KW-0689">Ribosomal protein</keyword>
<dbReference type="Proteomes" id="UP000186817">
    <property type="component" value="Unassembled WGS sequence"/>
</dbReference>
<dbReference type="InterPro" id="IPR038716">
    <property type="entry name" value="P1/P2_N_sf"/>
</dbReference>
<dbReference type="GO" id="GO:0003735">
    <property type="term" value="F:structural constituent of ribosome"/>
    <property type="evidence" value="ECO:0007669"/>
    <property type="project" value="InterPro"/>
</dbReference>
<keyword evidence="3" id="KW-0687">Ribonucleoprotein</keyword>
<evidence type="ECO:0000313" key="6">
    <source>
        <dbReference type="EMBL" id="OLP94125.1"/>
    </source>
</evidence>